<accession>A0A2P6MWM1</accession>
<name>A0A2P6MWM1_9EUKA</name>
<keyword evidence="2" id="KW-0040">ANK repeat</keyword>
<dbReference type="STRING" id="1890364.A0A2P6MWM1"/>
<dbReference type="EMBL" id="MDYQ01000352">
    <property type="protein sequence ID" value="PRP76097.1"/>
    <property type="molecule type" value="Genomic_DNA"/>
</dbReference>
<evidence type="ECO:0000313" key="3">
    <source>
        <dbReference type="EMBL" id="PRP76097.1"/>
    </source>
</evidence>
<reference evidence="3 4" key="1">
    <citation type="journal article" date="2018" name="Genome Biol. Evol.">
        <title>Multiple Roots of Fruiting Body Formation in Amoebozoa.</title>
        <authorList>
            <person name="Hillmann F."/>
            <person name="Forbes G."/>
            <person name="Novohradska S."/>
            <person name="Ferling I."/>
            <person name="Riege K."/>
            <person name="Groth M."/>
            <person name="Westermann M."/>
            <person name="Marz M."/>
            <person name="Spaller T."/>
            <person name="Winckler T."/>
            <person name="Schaap P."/>
            <person name="Glockner G."/>
        </authorList>
    </citation>
    <scope>NUCLEOTIDE SEQUENCE [LARGE SCALE GENOMIC DNA]</scope>
    <source>
        <strain evidence="3 4">Jena</strain>
    </source>
</reference>
<evidence type="ECO:0000256" key="2">
    <source>
        <dbReference type="ARBA" id="ARBA00023043"/>
    </source>
</evidence>
<comment type="caution">
    <text evidence="3">The sequence shown here is derived from an EMBL/GenBank/DDBJ whole genome shotgun (WGS) entry which is preliminary data.</text>
</comment>
<evidence type="ECO:0000313" key="4">
    <source>
        <dbReference type="Proteomes" id="UP000241769"/>
    </source>
</evidence>
<protein>
    <submittedName>
        <fullName evidence="3">Uncharacterized protein</fullName>
    </submittedName>
</protein>
<dbReference type="PANTHER" id="PTHR24171">
    <property type="entry name" value="ANKYRIN REPEAT DOMAIN-CONTAINING PROTEIN 39-RELATED"/>
    <property type="match status" value="1"/>
</dbReference>
<dbReference type="InterPro" id="IPR036770">
    <property type="entry name" value="Ankyrin_rpt-contain_sf"/>
</dbReference>
<evidence type="ECO:0000256" key="1">
    <source>
        <dbReference type="ARBA" id="ARBA00022737"/>
    </source>
</evidence>
<gene>
    <name evidence="3" type="ORF">PROFUN_12902</name>
</gene>
<dbReference type="AlphaFoldDB" id="A0A2P6MWM1"/>
<dbReference type="OrthoDB" id="341259at2759"/>
<keyword evidence="1" id="KW-0677">Repeat</keyword>
<dbReference type="Pfam" id="PF12796">
    <property type="entry name" value="Ank_2"/>
    <property type="match status" value="1"/>
</dbReference>
<dbReference type="Proteomes" id="UP000241769">
    <property type="component" value="Unassembled WGS sequence"/>
</dbReference>
<dbReference type="InParanoid" id="A0A2P6MWM1"/>
<dbReference type="SMART" id="SM00248">
    <property type="entry name" value="ANK"/>
    <property type="match status" value="4"/>
</dbReference>
<dbReference type="InterPro" id="IPR002110">
    <property type="entry name" value="Ankyrin_rpt"/>
</dbReference>
<proteinExistence type="predicted"/>
<organism evidence="3 4">
    <name type="scientific">Planoprotostelium fungivorum</name>
    <dbReference type="NCBI Taxonomy" id="1890364"/>
    <lineage>
        <taxon>Eukaryota</taxon>
        <taxon>Amoebozoa</taxon>
        <taxon>Evosea</taxon>
        <taxon>Variosea</taxon>
        <taxon>Cavosteliida</taxon>
        <taxon>Cavosteliaceae</taxon>
        <taxon>Planoprotostelium</taxon>
    </lineage>
</organism>
<dbReference type="Gene3D" id="1.25.40.20">
    <property type="entry name" value="Ankyrin repeat-containing domain"/>
    <property type="match status" value="1"/>
</dbReference>
<keyword evidence="4" id="KW-1185">Reference proteome</keyword>
<dbReference type="SUPFAM" id="SSF48403">
    <property type="entry name" value="Ankyrin repeat"/>
    <property type="match status" value="1"/>
</dbReference>
<sequence length="210" mass="23789">MADPLDVFPSEVWKIILDLYPRDGTGWLSFMLVSRSAYQLGLTYFDFSIKNSRALVHATEKGLAYRVKALLRDPRVDPNAQRGAPIRRACALGHIEIVKMLLNDRRVDPAADMNAGIQWASAGGHTEIVRMMLQDPRVDPSSRSSLALLWAASNGRNDIVKMLLRDRRIDPYIRADACYRKSVKRGNQELVQLFEKWVLFNGDQSEDSEA</sequence>